<evidence type="ECO:0008006" key="3">
    <source>
        <dbReference type="Google" id="ProtNLM"/>
    </source>
</evidence>
<protein>
    <recommendedName>
        <fullName evidence="3">BTB domain-containing protein</fullName>
    </recommendedName>
</protein>
<reference evidence="1 2" key="1">
    <citation type="journal article" date="2012" name="Eukaryot. Cell">
        <title>Draft genome sequence of CBS 2479, the standard type strain of Trichosporon asahii.</title>
        <authorList>
            <person name="Yang R.Y."/>
            <person name="Li H.T."/>
            <person name="Zhu H."/>
            <person name="Zhou G.P."/>
            <person name="Wang M."/>
            <person name="Wang L."/>
        </authorList>
    </citation>
    <scope>NUCLEOTIDE SEQUENCE [LARGE SCALE GENOMIC DNA]</scope>
    <source>
        <strain evidence="2">ATCC 90039 / CBS 2479 / JCM 2466 / KCTC 7840 / NCYC 2677 / UAMH 7654</strain>
    </source>
</reference>
<dbReference type="RefSeq" id="XP_014179084.1">
    <property type="nucleotide sequence ID" value="XM_014323609.1"/>
</dbReference>
<dbReference type="GeneID" id="25986669"/>
<accession>J5SWM2</accession>
<name>J5SWM2_TRIAS</name>
<dbReference type="HOGENOM" id="CLU_1112001_0_0_1"/>
<proteinExistence type="predicted"/>
<evidence type="ECO:0000313" key="1">
    <source>
        <dbReference type="EMBL" id="EJT47921.1"/>
    </source>
</evidence>
<organism evidence="1 2">
    <name type="scientific">Trichosporon asahii var. asahii (strain ATCC 90039 / CBS 2479 / JCM 2466 / KCTC 7840 / NBRC 103889/ NCYC 2677 / UAMH 7654)</name>
    <name type="common">Yeast</name>
    <dbReference type="NCBI Taxonomy" id="1186058"/>
    <lineage>
        <taxon>Eukaryota</taxon>
        <taxon>Fungi</taxon>
        <taxon>Dikarya</taxon>
        <taxon>Basidiomycota</taxon>
        <taxon>Agaricomycotina</taxon>
        <taxon>Tremellomycetes</taxon>
        <taxon>Trichosporonales</taxon>
        <taxon>Trichosporonaceae</taxon>
        <taxon>Trichosporon</taxon>
    </lineage>
</organism>
<dbReference type="EMBL" id="ALBS01000223">
    <property type="protein sequence ID" value="EJT47921.1"/>
    <property type="molecule type" value="Genomic_DNA"/>
</dbReference>
<evidence type="ECO:0000313" key="2">
    <source>
        <dbReference type="Proteomes" id="UP000002748"/>
    </source>
</evidence>
<comment type="caution">
    <text evidence="1">The sequence shown here is derived from an EMBL/GenBank/DDBJ whole genome shotgun (WGS) entry which is preliminary data.</text>
</comment>
<gene>
    <name evidence="1" type="ORF">A1Q1_03156</name>
</gene>
<dbReference type="AlphaFoldDB" id="J5SWM2"/>
<dbReference type="OrthoDB" id="2574774at2759"/>
<sequence>MPDAQSIVDDDHWKTGDVRITTAIHRLTNSPVFADMLSLPGMQSKSFEFADPTIEDAATVRSFLHLMRDLKLDMTICEVPSNRGTANARPWKHRLPRLVSFLDKYDSKFCLKALKHWSTYAELVEDWNPETTFVFGALTDNIHLCAKALVHPRSNCNWQDYPRDPLNCRAFHLFHMHGPPYEFVCSIPPQFYFALCRASADFVPGTVEFQKKFVEVVSAAMASTDPHHQVASAAFATHLHHDHAV</sequence>
<dbReference type="VEuPathDB" id="FungiDB:A1Q1_03156"/>
<dbReference type="Proteomes" id="UP000002748">
    <property type="component" value="Unassembled WGS sequence"/>
</dbReference>
<dbReference type="KEGG" id="tasa:A1Q1_03156"/>